<sequence length="537" mass="61316">MISSDLSDYSPCQVLGYGKFSTAIKAKRKPDNLLIAIKIISKSNSFAKINKILPISSSSPTNYDNEIEIITKLSIYNHPNIVKCLNIIISSLNVYIIQELSIYGELNPSIFKYSINNNHQSLLSSSIESIIIQNLIQILSSIEFLHSLNIIHRDIKPSNFLVFQNGQIKLTDFDTCYILTNNNQLDNEQLFSKLIGTPLFLPPELLSSSNDENSPKINSNSNSKSKKISIKSNWSKAIKIFDNINKNPSTSLINDPFKLDLWSLGVTLYYLFYSIYPFYADNEFQLLHQIAIKEPLIPSINELSFKIDPKCSIFIIINNLLIKNPQSRWSINKIYKTLHIQQQPIYKPTNPPVLINKTISKDISISNLSSIINKSSKTKTTKTTSSLSPNNSPDNIPTTQQFKFQLPIFMSPQNLSKSNNWITNNILTKPIINQSTISLSKNDDKNDDTSWLTKPEITEEKRSSVQTLPAKLELKSNSGSQKLKHSEIMNFKKFMNENNNKIDTINKPNHTPLRNDDEYQIRKDYRSYTMDDYLDKL</sequence>
<dbReference type="PANTHER" id="PTHR24348:SF22">
    <property type="entry name" value="NON-SPECIFIC SERINE_THREONINE PROTEIN KINASE"/>
    <property type="match status" value="1"/>
</dbReference>
<dbReference type="GO" id="GO:0005829">
    <property type="term" value="C:cytosol"/>
    <property type="evidence" value="ECO:0007669"/>
    <property type="project" value="TreeGrafter"/>
</dbReference>
<dbReference type="EC" id="2.7.11.1" evidence="1"/>
<protein>
    <recommendedName>
        <fullName evidence="1">non-specific serine/threonine protein kinase</fullName>
        <ecNumber evidence="1">2.7.11.1</ecNumber>
    </recommendedName>
</protein>
<evidence type="ECO:0000256" key="5">
    <source>
        <dbReference type="ARBA" id="ARBA00022840"/>
    </source>
</evidence>
<proteinExistence type="predicted"/>
<dbReference type="GO" id="GO:0005524">
    <property type="term" value="F:ATP binding"/>
    <property type="evidence" value="ECO:0007669"/>
    <property type="project" value="UniProtKB-UniRule"/>
</dbReference>
<keyword evidence="3 6" id="KW-0547">Nucleotide-binding</keyword>
<dbReference type="InterPro" id="IPR017441">
    <property type="entry name" value="Protein_kinase_ATP_BS"/>
</dbReference>
<dbReference type="InterPro" id="IPR000719">
    <property type="entry name" value="Prot_kinase_dom"/>
</dbReference>
<dbReference type="SUPFAM" id="SSF56112">
    <property type="entry name" value="Protein kinase-like (PK-like)"/>
    <property type="match status" value="1"/>
</dbReference>
<dbReference type="GO" id="GO:0000407">
    <property type="term" value="C:phagophore assembly site"/>
    <property type="evidence" value="ECO:0007669"/>
    <property type="project" value="TreeGrafter"/>
</dbReference>
<accession>A0AAV5QZK1</accession>
<dbReference type="GO" id="GO:0010506">
    <property type="term" value="P:regulation of autophagy"/>
    <property type="evidence" value="ECO:0007669"/>
    <property type="project" value="InterPro"/>
</dbReference>
<dbReference type="AlphaFoldDB" id="A0AAV5QZK1"/>
<evidence type="ECO:0000256" key="6">
    <source>
        <dbReference type="PROSITE-ProRule" id="PRU10141"/>
    </source>
</evidence>
<evidence type="ECO:0000256" key="2">
    <source>
        <dbReference type="ARBA" id="ARBA00022679"/>
    </source>
</evidence>
<keyword evidence="9" id="KW-1185">Reference proteome</keyword>
<evidence type="ECO:0000313" key="9">
    <source>
        <dbReference type="Proteomes" id="UP001378960"/>
    </source>
</evidence>
<dbReference type="GO" id="GO:0030447">
    <property type="term" value="P:filamentous growth"/>
    <property type="evidence" value="ECO:0007669"/>
    <property type="project" value="UniProtKB-ARBA"/>
</dbReference>
<evidence type="ECO:0000256" key="4">
    <source>
        <dbReference type="ARBA" id="ARBA00022777"/>
    </source>
</evidence>
<feature type="domain" description="Protein kinase" evidence="7">
    <location>
        <begin position="9"/>
        <end position="346"/>
    </location>
</feature>
<gene>
    <name evidence="8" type="ORF">DAPK24_003940</name>
</gene>
<feature type="binding site" evidence="6">
    <location>
        <position position="38"/>
    </location>
    <ligand>
        <name>ATP</name>
        <dbReference type="ChEBI" id="CHEBI:30616"/>
    </ligand>
</feature>
<name>A0AAV5QZK1_PICKL</name>
<dbReference type="GO" id="GO:0016020">
    <property type="term" value="C:membrane"/>
    <property type="evidence" value="ECO:0007669"/>
    <property type="project" value="TreeGrafter"/>
</dbReference>
<dbReference type="SMART" id="SM00220">
    <property type="entry name" value="S_TKc"/>
    <property type="match status" value="1"/>
</dbReference>
<reference evidence="8 9" key="1">
    <citation type="journal article" date="2023" name="Elife">
        <title>Identification of key yeast species and microbe-microbe interactions impacting larval growth of Drosophila in the wild.</title>
        <authorList>
            <person name="Mure A."/>
            <person name="Sugiura Y."/>
            <person name="Maeda R."/>
            <person name="Honda K."/>
            <person name="Sakurai N."/>
            <person name="Takahashi Y."/>
            <person name="Watada M."/>
            <person name="Katoh T."/>
            <person name="Gotoh A."/>
            <person name="Gotoh Y."/>
            <person name="Taniguchi I."/>
            <person name="Nakamura K."/>
            <person name="Hayashi T."/>
            <person name="Katayama T."/>
            <person name="Uemura T."/>
            <person name="Hattori Y."/>
        </authorList>
    </citation>
    <scope>NUCLEOTIDE SEQUENCE [LARGE SCALE GENOMIC DNA]</scope>
    <source>
        <strain evidence="8 9">PK-24</strain>
    </source>
</reference>
<dbReference type="PROSITE" id="PS50011">
    <property type="entry name" value="PROTEIN_KINASE_DOM"/>
    <property type="match status" value="1"/>
</dbReference>
<comment type="caution">
    <text evidence="8">The sequence shown here is derived from an EMBL/GenBank/DDBJ whole genome shotgun (WGS) entry which is preliminary data.</text>
</comment>
<dbReference type="GO" id="GO:0005776">
    <property type="term" value="C:autophagosome"/>
    <property type="evidence" value="ECO:0007669"/>
    <property type="project" value="TreeGrafter"/>
</dbReference>
<evidence type="ECO:0000256" key="3">
    <source>
        <dbReference type="ARBA" id="ARBA00022741"/>
    </source>
</evidence>
<dbReference type="InterPro" id="IPR011009">
    <property type="entry name" value="Kinase-like_dom_sf"/>
</dbReference>
<dbReference type="Pfam" id="PF00069">
    <property type="entry name" value="Pkinase"/>
    <property type="match status" value="1"/>
</dbReference>
<dbReference type="PROSITE" id="PS00108">
    <property type="entry name" value="PROTEIN_KINASE_ST"/>
    <property type="match status" value="1"/>
</dbReference>
<evidence type="ECO:0000313" key="8">
    <source>
        <dbReference type="EMBL" id="GMM43819.1"/>
    </source>
</evidence>
<dbReference type="Proteomes" id="UP001378960">
    <property type="component" value="Unassembled WGS sequence"/>
</dbReference>
<keyword evidence="4" id="KW-0418">Kinase</keyword>
<keyword evidence="2" id="KW-0808">Transferase</keyword>
<dbReference type="GO" id="GO:0004674">
    <property type="term" value="F:protein serine/threonine kinase activity"/>
    <property type="evidence" value="ECO:0007669"/>
    <property type="project" value="UniProtKB-EC"/>
</dbReference>
<evidence type="ECO:0000259" key="7">
    <source>
        <dbReference type="PROSITE" id="PS50011"/>
    </source>
</evidence>
<evidence type="ECO:0000256" key="1">
    <source>
        <dbReference type="ARBA" id="ARBA00012513"/>
    </source>
</evidence>
<keyword evidence="5 6" id="KW-0067">ATP-binding</keyword>
<dbReference type="InterPro" id="IPR045269">
    <property type="entry name" value="Atg1-like"/>
</dbReference>
<dbReference type="PROSITE" id="PS00107">
    <property type="entry name" value="PROTEIN_KINASE_ATP"/>
    <property type="match status" value="1"/>
</dbReference>
<dbReference type="GO" id="GO:0000045">
    <property type="term" value="P:autophagosome assembly"/>
    <property type="evidence" value="ECO:0007669"/>
    <property type="project" value="TreeGrafter"/>
</dbReference>
<organism evidence="8 9">
    <name type="scientific">Pichia kluyveri</name>
    <name type="common">Yeast</name>
    <dbReference type="NCBI Taxonomy" id="36015"/>
    <lineage>
        <taxon>Eukaryota</taxon>
        <taxon>Fungi</taxon>
        <taxon>Dikarya</taxon>
        <taxon>Ascomycota</taxon>
        <taxon>Saccharomycotina</taxon>
        <taxon>Pichiomycetes</taxon>
        <taxon>Pichiales</taxon>
        <taxon>Pichiaceae</taxon>
        <taxon>Pichia</taxon>
    </lineage>
</organism>
<dbReference type="PANTHER" id="PTHR24348">
    <property type="entry name" value="SERINE/THREONINE-PROTEIN KINASE UNC-51-RELATED"/>
    <property type="match status" value="1"/>
</dbReference>
<dbReference type="Gene3D" id="1.10.510.10">
    <property type="entry name" value="Transferase(Phosphotransferase) domain 1"/>
    <property type="match status" value="2"/>
</dbReference>
<dbReference type="EMBL" id="BTGB01000001">
    <property type="protein sequence ID" value="GMM43819.1"/>
    <property type="molecule type" value="Genomic_DNA"/>
</dbReference>
<dbReference type="InterPro" id="IPR008271">
    <property type="entry name" value="Ser/Thr_kinase_AS"/>
</dbReference>